<dbReference type="PANTHER" id="PTHR39324:SF1">
    <property type="entry name" value="CALCIUM DODECIN"/>
    <property type="match status" value="1"/>
</dbReference>
<dbReference type="InterPro" id="IPR009923">
    <property type="entry name" value="Dodecin"/>
</dbReference>
<dbReference type="AlphaFoldDB" id="A0A7V2F3B5"/>
<dbReference type="Pfam" id="PF07311">
    <property type="entry name" value="Dodecin"/>
    <property type="match status" value="1"/>
</dbReference>
<accession>A0A7V2F3B5</accession>
<gene>
    <name evidence="1" type="ORF">ENO08_02320</name>
</gene>
<dbReference type="InterPro" id="IPR036694">
    <property type="entry name" value="Dodecin-like_sf"/>
</dbReference>
<organism evidence="1">
    <name type="scientific">Eiseniibacteriota bacterium</name>
    <dbReference type="NCBI Taxonomy" id="2212470"/>
    <lineage>
        <taxon>Bacteria</taxon>
        <taxon>Candidatus Eiseniibacteriota</taxon>
    </lineage>
</organism>
<dbReference type="SUPFAM" id="SSF89807">
    <property type="entry name" value="Dodecin-like"/>
    <property type="match status" value="1"/>
</dbReference>
<dbReference type="EMBL" id="DSEC01000162">
    <property type="protein sequence ID" value="HER43279.1"/>
    <property type="molecule type" value="Genomic_DNA"/>
</dbReference>
<dbReference type="InterPro" id="IPR025543">
    <property type="entry name" value="Dodecin-like"/>
</dbReference>
<reference evidence="1" key="1">
    <citation type="journal article" date="2020" name="mSystems">
        <title>Genome- and Community-Level Interaction Insights into Carbon Utilization and Element Cycling Functions of Hydrothermarchaeota in Hydrothermal Sediment.</title>
        <authorList>
            <person name="Zhou Z."/>
            <person name="Liu Y."/>
            <person name="Xu W."/>
            <person name="Pan J."/>
            <person name="Luo Z.H."/>
            <person name="Li M."/>
        </authorList>
    </citation>
    <scope>NUCLEOTIDE SEQUENCE [LARGE SCALE GENOMIC DNA]</scope>
    <source>
        <strain evidence="1">SpSt-1233</strain>
    </source>
</reference>
<dbReference type="Proteomes" id="UP000886069">
    <property type="component" value="Unassembled WGS sequence"/>
</dbReference>
<name>A0A7V2F3B5_UNCEI</name>
<sequence length="67" mass="7629">MAVARVTEVVASSKKGWVEAAMEGFERAKKTLHNITGFEVIKHTAHVENEKIVEFRVTMRIIFVLDE</sequence>
<comment type="caution">
    <text evidence="1">The sequence shown here is derived from an EMBL/GenBank/DDBJ whole genome shotgun (WGS) entry which is preliminary data.</text>
</comment>
<evidence type="ECO:0000313" key="1">
    <source>
        <dbReference type="EMBL" id="HER43279.1"/>
    </source>
</evidence>
<dbReference type="Gene3D" id="3.30.1660.10">
    <property type="entry name" value="Flavin-binding protein dodecin"/>
    <property type="match status" value="1"/>
</dbReference>
<proteinExistence type="predicted"/>
<protein>
    <submittedName>
        <fullName evidence="1">Dodecin domain-containing protein</fullName>
    </submittedName>
</protein>
<dbReference type="PANTHER" id="PTHR39324">
    <property type="entry name" value="CALCIUM DODECIN"/>
    <property type="match status" value="1"/>
</dbReference>